<gene>
    <name evidence="2" type="ORF">Taro_014743</name>
</gene>
<organism evidence="2 3">
    <name type="scientific">Colocasia esculenta</name>
    <name type="common">Wild taro</name>
    <name type="synonym">Arum esculentum</name>
    <dbReference type="NCBI Taxonomy" id="4460"/>
    <lineage>
        <taxon>Eukaryota</taxon>
        <taxon>Viridiplantae</taxon>
        <taxon>Streptophyta</taxon>
        <taxon>Embryophyta</taxon>
        <taxon>Tracheophyta</taxon>
        <taxon>Spermatophyta</taxon>
        <taxon>Magnoliopsida</taxon>
        <taxon>Liliopsida</taxon>
        <taxon>Araceae</taxon>
        <taxon>Aroideae</taxon>
        <taxon>Colocasieae</taxon>
        <taxon>Colocasia</taxon>
    </lineage>
</organism>
<evidence type="ECO:0000313" key="2">
    <source>
        <dbReference type="EMBL" id="MQL82272.1"/>
    </source>
</evidence>
<keyword evidence="1" id="KW-0472">Membrane</keyword>
<keyword evidence="1" id="KW-1133">Transmembrane helix</keyword>
<feature type="transmembrane region" description="Helical" evidence="1">
    <location>
        <begin position="21"/>
        <end position="41"/>
    </location>
</feature>
<protein>
    <submittedName>
        <fullName evidence="2">Uncharacterized protein</fullName>
    </submittedName>
</protein>
<proteinExistence type="predicted"/>
<dbReference type="PANTHER" id="PTHR35755">
    <property type="entry name" value="PROTEIN, PUTATIVE-RELATED"/>
    <property type="match status" value="1"/>
</dbReference>
<dbReference type="AlphaFoldDB" id="A0A843U9T5"/>
<keyword evidence="1" id="KW-0812">Transmembrane</keyword>
<comment type="caution">
    <text evidence="2">The sequence shown here is derived from an EMBL/GenBank/DDBJ whole genome shotgun (WGS) entry which is preliminary data.</text>
</comment>
<feature type="transmembrane region" description="Helical" evidence="1">
    <location>
        <begin position="142"/>
        <end position="165"/>
    </location>
</feature>
<accession>A0A843U9T5</accession>
<sequence>MVREQQGQVAPRPWILDAVPILVVVLIAAHVLALVGIRLPMLKNPNPPFPALFFEICECSVVESLFIGSTGWRLRSNHACKPVFNCNGKLWTYGRCEMNGCHVSIVLHIDALVLEIFIKHIQTMSNPVTIHWNFWRGNILNISILSILLIFFFIVIPITVMRVLLFNFLRSFAKTAKHFIFTTFVPHKGFGASAERHLNHAESCEATPEATEAIALALLADVRHRNSTLPRFISEAIASSDFDNVYACMVKLQSSLRRRQ</sequence>
<evidence type="ECO:0000313" key="3">
    <source>
        <dbReference type="Proteomes" id="UP000652761"/>
    </source>
</evidence>
<evidence type="ECO:0000256" key="1">
    <source>
        <dbReference type="SAM" id="Phobius"/>
    </source>
</evidence>
<keyword evidence="3" id="KW-1185">Reference proteome</keyword>
<dbReference type="PANTHER" id="PTHR35755:SF3">
    <property type="entry name" value="EXPRESSED PROTEIN"/>
    <property type="match status" value="1"/>
</dbReference>
<name>A0A843U9T5_COLES</name>
<dbReference type="Proteomes" id="UP000652761">
    <property type="component" value="Unassembled WGS sequence"/>
</dbReference>
<dbReference type="EMBL" id="NMUH01000621">
    <property type="protein sequence ID" value="MQL82272.1"/>
    <property type="molecule type" value="Genomic_DNA"/>
</dbReference>
<reference evidence="2" key="1">
    <citation type="submission" date="2017-07" db="EMBL/GenBank/DDBJ databases">
        <title>Taro Niue Genome Assembly and Annotation.</title>
        <authorList>
            <person name="Atibalentja N."/>
            <person name="Keating K."/>
            <person name="Fields C.J."/>
        </authorList>
    </citation>
    <scope>NUCLEOTIDE SEQUENCE</scope>
    <source>
        <strain evidence="2">Niue_2</strain>
        <tissue evidence="2">Leaf</tissue>
    </source>
</reference>